<accession>K1S419</accession>
<name>K1S419_9ZZZZ</name>
<feature type="non-terminal residue" evidence="1">
    <location>
        <position position="1"/>
    </location>
</feature>
<reference evidence="1" key="1">
    <citation type="journal article" date="2013" name="Environ. Microbiol.">
        <title>Microbiota from the distal guts of lean and obese adolescents exhibit partial functional redundancy besides clear differences in community structure.</title>
        <authorList>
            <person name="Ferrer M."/>
            <person name="Ruiz A."/>
            <person name="Lanza F."/>
            <person name="Haange S.B."/>
            <person name="Oberbach A."/>
            <person name="Till H."/>
            <person name="Bargiela R."/>
            <person name="Campoy C."/>
            <person name="Segura M.T."/>
            <person name="Richter M."/>
            <person name="von Bergen M."/>
            <person name="Seifert J."/>
            <person name="Suarez A."/>
        </authorList>
    </citation>
    <scope>NUCLEOTIDE SEQUENCE</scope>
</reference>
<dbReference type="SUPFAM" id="SSF64484">
    <property type="entry name" value="beta and beta-prime subunits of DNA dependent RNA-polymerase"/>
    <property type="match status" value="1"/>
</dbReference>
<dbReference type="EMBL" id="AJWZ01009847">
    <property type="protein sequence ID" value="EKC50139.1"/>
    <property type="molecule type" value="Genomic_DNA"/>
</dbReference>
<evidence type="ECO:0000313" key="1">
    <source>
        <dbReference type="EMBL" id="EKC50139.1"/>
    </source>
</evidence>
<organism evidence="1">
    <name type="scientific">human gut metagenome</name>
    <dbReference type="NCBI Taxonomy" id="408170"/>
    <lineage>
        <taxon>unclassified sequences</taxon>
        <taxon>metagenomes</taxon>
        <taxon>organismal metagenomes</taxon>
    </lineage>
</organism>
<protein>
    <submittedName>
        <fullName evidence="1">DNA-directed RNA polymerase subunit beta' family protein</fullName>
    </submittedName>
</protein>
<dbReference type="AlphaFoldDB" id="K1S419"/>
<keyword evidence="1" id="KW-0804">Transcription</keyword>
<gene>
    <name evidence="1" type="ORF">OBE_14281</name>
</gene>
<sequence length="48" mass="5214">IKGKVDPLLGLKENVIIGKLIPAGTGMSMYKDINITIDGEEVDNEEIE</sequence>
<keyword evidence="1" id="KW-0240">DNA-directed RNA polymerase</keyword>
<comment type="caution">
    <text evidence="1">The sequence shown here is derived from an EMBL/GenBank/DDBJ whole genome shotgun (WGS) entry which is preliminary data.</text>
</comment>
<dbReference type="Gene3D" id="1.10.150.390">
    <property type="match status" value="1"/>
</dbReference>
<proteinExistence type="predicted"/>
<dbReference type="GO" id="GO:0000428">
    <property type="term" value="C:DNA-directed RNA polymerase complex"/>
    <property type="evidence" value="ECO:0007669"/>
    <property type="project" value="UniProtKB-KW"/>
</dbReference>